<dbReference type="Pfam" id="PF00106">
    <property type="entry name" value="adh_short"/>
    <property type="match status" value="1"/>
</dbReference>
<dbReference type="PANTHER" id="PTHR24322">
    <property type="entry name" value="PKSB"/>
    <property type="match status" value="1"/>
</dbReference>
<dbReference type="OrthoDB" id="9775296at2"/>
<organism evidence="4 5">
    <name type="scientific">Aeromicrobium endophyticum</name>
    <dbReference type="NCBI Taxonomy" id="2292704"/>
    <lineage>
        <taxon>Bacteria</taxon>
        <taxon>Bacillati</taxon>
        <taxon>Actinomycetota</taxon>
        <taxon>Actinomycetes</taxon>
        <taxon>Propionibacteriales</taxon>
        <taxon>Nocardioidaceae</taxon>
        <taxon>Aeromicrobium</taxon>
    </lineage>
</organism>
<accession>A0A371PBA3</accession>
<keyword evidence="2" id="KW-0560">Oxidoreductase</keyword>
<proteinExistence type="inferred from homology"/>
<dbReference type="PRINTS" id="PR00081">
    <property type="entry name" value="GDHRDH"/>
</dbReference>
<reference evidence="4 5" key="1">
    <citation type="submission" date="2018-08" db="EMBL/GenBank/DDBJ databases">
        <title>Aeromicrobium sp. M2KJ-4, whole genome shotgun sequence.</title>
        <authorList>
            <person name="Tuo L."/>
        </authorList>
    </citation>
    <scope>NUCLEOTIDE SEQUENCE [LARGE SCALE GENOMIC DNA]</scope>
    <source>
        <strain evidence="4 5">M2KJ-4</strain>
    </source>
</reference>
<dbReference type="InterPro" id="IPR036291">
    <property type="entry name" value="NAD(P)-bd_dom_sf"/>
</dbReference>
<dbReference type="EMBL" id="QUBR01000001">
    <property type="protein sequence ID" value="REK73215.1"/>
    <property type="molecule type" value="Genomic_DNA"/>
</dbReference>
<evidence type="ECO:0000256" key="3">
    <source>
        <dbReference type="RuleBase" id="RU000363"/>
    </source>
</evidence>
<sequence>MSRTLTDQVVAITGAGRGIGLATARRFAAEGAIVVIGDLDDDVAAKAALQVGGRAVAHVVDVTDRGSFARFVEAARAQGPIDVLVNNAGIMPLSPLVDETDEATDRIIDVNLRAVITGTKLVAPAMIERGSGHIINIASAVGRIAVANGATYSASKYAVMGFSEAMQSELAPARVDVSCILPTVVDTELSTGVSAAKGMRAVRPEEVAAAIVKVAQRPRFETWVPAWSKGLFYSMNALPRRVRNGAGHAIGADEALRDVDLAARSEYERRARS</sequence>
<comment type="similarity">
    <text evidence="1 3">Belongs to the short-chain dehydrogenases/reductases (SDR) family.</text>
</comment>
<dbReference type="PRINTS" id="PR00080">
    <property type="entry name" value="SDRFAMILY"/>
</dbReference>
<dbReference type="RefSeq" id="WP_119703328.1">
    <property type="nucleotide sequence ID" value="NZ_JBHSOI010000001.1"/>
</dbReference>
<evidence type="ECO:0000313" key="4">
    <source>
        <dbReference type="EMBL" id="REK73215.1"/>
    </source>
</evidence>
<dbReference type="Proteomes" id="UP000265581">
    <property type="component" value="Unassembled WGS sequence"/>
</dbReference>
<dbReference type="CDD" id="cd05233">
    <property type="entry name" value="SDR_c"/>
    <property type="match status" value="1"/>
</dbReference>
<dbReference type="GO" id="GO:0016616">
    <property type="term" value="F:oxidoreductase activity, acting on the CH-OH group of donors, NAD or NADP as acceptor"/>
    <property type="evidence" value="ECO:0007669"/>
    <property type="project" value="TreeGrafter"/>
</dbReference>
<dbReference type="Gene3D" id="3.40.50.720">
    <property type="entry name" value="NAD(P)-binding Rossmann-like Domain"/>
    <property type="match status" value="1"/>
</dbReference>
<evidence type="ECO:0000256" key="1">
    <source>
        <dbReference type="ARBA" id="ARBA00006484"/>
    </source>
</evidence>
<dbReference type="PROSITE" id="PS00061">
    <property type="entry name" value="ADH_SHORT"/>
    <property type="match status" value="1"/>
</dbReference>
<dbReference type="InterPro" id="IPR002347">
    <property type="entry name" value="SDR_fam"/>
</dbReference>
<dbReference type="AlphaFoldDB" id="A0A371PBA3"/>
<evidence type="ECO:0000256" key="2">
    <source>
        <dbReference type="ARBA" id="ARBA00023002"/>
    </source>
</evidence>
<comment type="caution">
    <text evidence="4">The sequence shown here is derived from an EMBL/GenBank/DDBJ whole genome shotgun (WGS) entry which is preliminary data.</text>
</comment>
<gene>
    <name evidence="4" type="ORF">DX116_06510</name>
</gene>
<protein>
    <submittedName>
        <fullName evidence="4">SDR family NAD(P)-dependent oxidoreductase</fullName>
    </submittedName>
</protein>
<keyword evidence="5" id="KW-1185">Reference proteome</keyword>
<dbReference type="InterPro" id="IPR020904">
    <property type="entry name" value="Sc_DH/Rdtase_CS"/>
</dbReference>
<evidence type="ECO:0000313" key="5">
    <source>
        <dbReference type="Proteomes" id="UP000265581"/>
    </source>
</evidence>
<dbReference type="SUPFAM" id="SSF51735">
    <property type="entry name" value="NAD(P)-binding Rossmann-fold domains"/>
    <property type="match status" value="1"/>
</dbReference>
<name>A0A371PBA3_9ACTN</name>
<dbReference type="PANTHER" id="PTHR24322:SF736">
    <property type="entry name" value="RETINOL DEHYDROGENASE 10"/>
    <property type="match status" value="1"/>
</dbReference>
<dbReference type="NCBIfam" id="NF005878">
    <property type="entry name" value="PRK07825.1"/>
    <property type="match status" value="1"/>
</dbReference>